<dbReference type="OrthoDB" id="10462823at2759"/>
<proteinExistence type="predicted"/>
<reference evidence="1 2" key="1">
    <citation type="journal article" date="2016" name="Sci. Rep.">
        <title>Penicillium arizonense, a new, genome sequenced fungal species, reveals a high chemical diversity in secreted metabolites.</title>
        <authorList>
            <person name="Grijseels S."/>
            <person name="Nielsen J.C."/>
            <person name="Randelovic M."/>
            <person name="Nielsen J."/>
            <person name="Nielsen K.F."/>
            <person name="Workman M."/>
            <person name="Frisvad J.C."/>
        </authorList>
    </citation>
    <scope>NUCLEOTIDE SEQUENCE [LARGE SCALE GENOMIC DNA]</scope>
    <source>
        <strain evidence="1 2">CBS 141311</strain>
    </source>
</reference>
<evidence type="ECO:0000313" key="1">
    <source>
        <dbReference type="EMBL" id="OGE50100.1"/>
    </source>
</evidence>
<keyword evidence="2" id="KW-1185">Reference proteome</keyword>
<evidence type="ECO:0000313" key="2">
    <source>
        <dbReference type="Proteomes" id="UP000177622"/>
    </source>
</evidence>
<dbReference type="Proteomes" id="UP000177622">
    <property type="component" value="Unassembled WGS sequence"/>
</dbReference>
<sequence length="34" mass="4093">MADHYDLIWSIHRADFRVHTFIQWAFLTFATPAN</sequence>
<accession>A0A1F5LAS8</accession>
<protein>
    <submittedName>
        <fullName evidence="1">Uncharacterized protein</fullName>
    </submittedName>
</protein>
<comment type="caution">
    <text evidence="1">The sequence shown here is derived from an EMBL/GenBank/DDBJ whole genome shotgun (WGS) entry which is preliminary data.</text>
</comment>
<dbReference type="GeneID" id="34579232"/>
<dbReference type="AlphaFoldDB" id="A0A1F5LAS8"/>
<dbReference type="EMBL" id="LXJU01000018">
    <property type="protein sequence ID" value="OGE50100.1"/>
    <property type="molecule type" value="Genomic_DNA"/>
</dbReference>
<gene>
    <name evidence="1" type="ORF">PENARI_c018G02013</name>
</gene>
<dbReference type="RefSeq" id="XP_022485549.1">
    <property type="nucleotide sequence ID" value="XM_022634498.1"/>
</dbReference>
<organism evidence="1 2">
    <name type="scientific">Penicillium arizonense</name>
    <dbReference type="NCBI Taxonomy" id="1835702"/>
    <lineage>
        <taxon>Eukaryota</taxon>
        <taxon>Fungi</taxon>
        <taxon>Dikarya</taxon>
        <taxon>Ascomycota</taxon>
        <taxon>Pezizomycotina</taxon>
        <taxon>Eurotiomycetes</taxon>
        <taxon>Eurotiomycetidae</taxon>
        <taxon>Eurotiales</taxon>
        <taxon>Aspergillaceae</taxon>
        <taxon>Penicillium</taxon>
    </lineage>
</organism>
<name>A0A1F5LAS8_PENAI</name>